<name>A0A382M3I2_9ZZZZ</name>
<protein>
    <recommendedName>
        <fullName evidence="2">2-amino-4-hydroxy-6-hydroxymethyldihydropteridine diphosphokinase</fullName>
        <ecNumber evidence="2">2.7.6.3</ecNumber>
    </recommendedName>
</protein>
<dbReference type="EMBL" id="UINC01091004">
    <property type="protein sequence ID" value="SVC43426.1"/>
    <property type="molecule type" value="Genomic_DNA"/>
</dbReference>
<evidence type="ECO:0000256" key="2">
    <source>
        <dbReference type="ARBA" id="ARBA00013253"/>
    </source>
</evidence>
<evidence type="ECO:0000256" key="1">
    <source>
        <dbReference type="ARBA" id="ARBA00005051"/>
    </source>
</evidence>
<evidence type="ECO:0000256" key="5">
    <source>
        <dbReference type="ARBA" id="ARBA00022777"/>
    </source>
</evidence>
<dbReference type="GO" id="GO:0005524">
    <property type="term" value="F:ATP binding"/>
    <property type="evidence" value="ECO:0007669"/>
    <property type="project" value="UniProtKB-KW"/>
</dbReference>
<feature type="domain" description="7,8-dihydro-6-hydroxymethylpterin-pyrophosphokinase" evidence="8">
    <location>
        <begin position="39"/>
        <end position="169"/>
    </location>
</feature>
<evidence type="ECO:0000313" key="9">
    <source>
        <dbReference type="EMBL" id="SVC43426.1"/>
    </source>
</evidence>
<keyword evidence="7" id="KW-0289">Folate biosynthesis</keyword>
<dbReference type="NCBIfam" id="TIGR01498">
    <property type="entry name" value="folK"/>
    <property type="match status" value="1"/>
</dbReference>
<dbReference type="Pfam" id="PF01288">
    <property type="entry name" value="HPPK"/>
    <property type="match status" value="1"/>
</dbReference>
<dbReference type="AlphaFoldDB" id="A0A382M3I2"/>
<accession>A0A382M3I2</accession>
<dbReference type="EC" id="2.7.6.3" evidence="2"/>
<organism evidence="9">
    <name type="scientific">marine metagenome</name>
    <dbReference type="NCBI Taxonomy" id="408172"/>
    <lineage>
        <taxon>unclassified sequences</taxon>
        <taxon>metagenomes</taxon>
        <taxon>ecological metagenomes</taxon>
    </lineage>
</organism>
<dbReference type="GO" id="GO:0016301">
    <property type="term" value="F:kinase activity"/>
    <property type="evidence" value="ECO:0007669"/>
    <property type="project" value="UniProtKB-KW"/>
</dbReference>
<evidence type="ECO:0000259" key="8">
    <source>
        <dbReference type="Pfam" id="PF01288"/>
    </source>
</evidence>
<evidence type="ECO:0000256" key="4">
    <source>
        <dbReference type="ARBA" id="ARBA00022741"/>
    </source>
</evidence>
<dbReference type="PANTHER" id="PTHR43071:SF1">
    <property type="entry name" value="2-AMINO-4-HYDROXY-6-HYDROXYMETHYLDIHYDROPTERIDINE PYROPHOSPHOKINASE"/>
    <property type="match status" value="1"/>
</dbReference>
<sequence length="199" mass="23319">MKLLLLKVKNSTIKGKQKKIEIGTVIKQDTLENRAKFVYIGIGSNLGNKKINIEKAKFQIEKNGIKIEACSSFYETDSWPNNNFPKYFNIVLKGKTFFKPQDLLKKIKEIEILIGRKMSLKNYPRICDIDIIDYDQKNLKINNNNQKLIIPHPKLHERNFVLLPLYEIAKNWLHPKKNKKIFDLLRDLGVNNLRSIKQL</sequence>
<evidence type="ECO:0000256" key="6">
    <source>
        <dbReference type="ARBA" id="ARBA00022840"/>
    </source>
</evidence>
<keyword evidence="5" id="KW-0418">Kinase</keyword>
<keyword evidence="4" id="KW-0547">Nucleotide-binding</keyword>
<keyword evidence="6" id="KW-0067">ATP-binding</keyword>
<dbReference type="GO" id="GO:0046656">
    <property type="term" value="P:folic acid biosynthetic process"/>
    <property type="evidence" value="ECO:0007669"/>
    <property type="project" value="UniProtKB-KW"/>
</dbReference>
<reference evidence="9" key="1">
    <citation type="submission" date="2018-05" db="EMBL/GenBank/DDBJ databases">
        <authorList>
            <person name="Lanie J.A."/>
            <person name="Ng W.-L."/>
            <person name="Kazmierczak K.M."/>
            <person name="Andrzejewski T.M."/>
            <person name="Davidsen T.M."/>
            <person name="Wayne K.J."/>
            <person name="Tettelin H."/>
            <person name="Glass J.I."/>
            <person name="Rusch D."/>
            <person name="Podicherti R."/>
            <person name="Tsui H.-C.T."/>
            <person name="Winkler M.E."/>
        </authorList>
    </citation>
    <scope>NUCLEOTIDE SEQUENCE</scope>
</reference>
<keyword evidence="3" id="KW-0808">Transferase</keyword>
<evidence type="ECO:0000256" key="3">
    <source>
        <dbReference type="ARBA" id="ARBA00022679"/>
    </source>
</evidence>
<dbReference type="GO" id="GO:0003848">
    <property type="term" value="F:2-amino-4-hydroxy-6-hydroxymethyldihydropteridine diphosphokinase activity"/>
    <property type="evidence" value="ECO:0007669"/>
    <property type="project" value="UniProtKB-EC"/>
</dbReference>
<dbReference type="Gene3D" id="3.30.70.560">
    <property type="entry name" value="7,8-Dihydro-6-hydroxymethylpterin-pyrophosphokinase HPPK"/>
    <property type="match status" value="1"/>
</dbReference>
<dbReference type="GO" id="GO:0046654">
    <property type="term" value="P:tetrahydrofolate biosynthetic process"/>
    <property type="evidence" value="ECO:0007669"/>
    <property type="project" value="UniProtKB-UniPathway"/>
</dbReference>
<evidence type="ECO:0000256" key="7">
    <source>
        <dbReference type="ARBA" id="ARBA00022909"/>
    </source>
</evidence>
<dbReference type="CDD" id="cd00483">
    <property type="entry name" value="HPPK"/>
    <property type="match status" value="1"/>
</dbReference>
<dbReference type="InterPro" id="IPR035907">
    <property type="entry name" value="Hppk_sf"/>
</dbReference>
<dbReference type="InterPro" id="IPR000550">
    <property type="entry name" value="Hppk"/>
</dbReference>
<dbReference type="SUPFAM" id="SSF55083">
    <property type="entry name" value="6-hydroxymethyl-7,8-dihydropterin pyrophosphokinase, HPPK"/>
    <property type="match status" value="1"/>
</dbReference>
<dbReference type="PANTHER" id="PTHR43071">
    <property type="entry name" value="2-AMINO-4-HYDROXY-6-HYDROXYMETHYLDIHYDROPTERIDINE PYROPHOSPHOKINASE"/>
    <property type="match status" value="1"/>
</dbReference>
<dbReference type="UniPathway" id="UPA00077">
    <property type="reaction ID" value="UER00155"/>
</dbReference>
<comment type="pathway">
    <text evidence="1">Cofactor biosynthesis; tetrahydrofolate biosynthesis; 2-amino-4-hydroxy-6-hydroxymethyl-7,8-dihydropteridine diphosphate from 7,8-dihydroneopterin triphosphate: step 4/4.</text>
</comment>
<proteinExistence type="predicted"/>
<gene>
    <name evidence="9" type="ORF">METZ01_LOCUS296280</name>
</gene>